<evidence type="ECO:0000313" key="4">
    <source>
        <dbReference type="EMBL" id="CAB1274123.1"/>
    </source>
</evidence>
<evidence type="ECO:0000313" key="5">
    <source>
        <dbReference type="Proteomes" id="UP000516072"/>
    </source>
</evidence>
<gene>
    <name evidence="4" type="ORF">NSCAC_0014</name>
</gene>
<dbReference type="AlphaFoldDB" id="A0A7G1Q7A2"/>
<dbReference type="SUPFAM" id="SSF52821">
    <property type="entry name" value="Rhodanese/Cell cycle control phosphatase"/>
    <property type="match status" value="1"/>
</dbReference>
<dbReference type="InterPro" id="IPR036873">
    <property type="entry name" value="Rhodanese-like_dom_sf"/>
</dbReference>
<reference evidence="4 5" key="1">
    <citation type="submission" date="2020-03" db="EMBL/GenBank/DDBJ databases">
        <authorList>
            <person name="Picone N."/>
        </authorList>
    </citation>
    <scope>NUCLEOTIDE SEQUENCE [LARGE SCALE GENOMIC DNA]</scope>
    <source>
        <strain evidence="4">NSCAC1</strain>
    </source>
</reference>
<evidence type="ECO:0000259" key="3">
    <source>
        <dbReference type="PROSITE" id="PS50206"/>
    </source>
</evidence>
<feature type="transmembrane region" description="Helical" evidence="2">
    <location>
        <begin position="12"/>
        <end position="32"/>
    </location>
</feature>
<dbReference type="EMBL" id="LR778175">
    <property type="protein sequence ID" value="CAB1274123.1"/>
    <property type="molecule type" value="Genomic_DNA"/>
</dbReference>
<proteinExistence type="predicted"/>
<feature type="region of interest" description="Disordered" evidence="1">
    <location>
        <begin position="140"/>
        <end position="199"/>
    </location>
</feature>
<evidence type="ECO:0000256" key="2">
    <source>
        <dbReference type="SAM" id="Phobius"/>
    </source>
</evidence>
<dbReference type="InterPro" id="IPR050229">
    <property type="entry name" value="GlpE_sulfurtransferase"/>
</dbReference>
<dbReference type="Gene3D" id="3.40.250.10">
    <property type="entry name" value="Rhodanese-like domain"/>
    <property type="match status" value="1"/>
</dbReference>
<dbReference type="InterPro" id="IPR001763">
    <property type="entry name" value="Rhodanese-like_dom"/>
</dbReference>
<dbReference type="SMART" id="SM00450">
    <property type="entry name" value="RHOD"/>
    <property type="match status" value="1"/>
</dbReference>
<dbReference type="KEGG" id="ntg:NSCAC_0014"/>
<protein>
    <submittedName>
        <fullName evidence="4">Rhodanese domain protein</fullName>
    </submittedName>
</protein>
<accession>A0A7G1Q7A2</accession>
<feature type="compositionally biased region" description="Basic residues" evidence="1">
    <location>
        <begin position="183"/>
        <end position="199"/>
    </location>
</feature>
<dbReference type="Pfam" id="PF00581">
    <property type="entry name" value="Rhodanese"/>
    <property type="match status" value="1"/>
</dbReference>
<dbReference type="PANTHER" id="PTHR43031:SF18">
    <property type="entry name" value="RHODANESE-RELATED SULFURTRANSFERASES"/>
    <property type="match status" value="1"/>
</dbReference>
<keyword evidence="5" id="KW-1185">Reference proteome</keyword>
<feature type="domain" description="Rhodanese" evidence="3">
    <location>
        <begin position="51"/>
        <end position="141"/>
    </location>
</feature>
<organism evidence="4 5">
    <name type="scientific">Candidatus Nitrosacidococcus tergens</name>
    <dbReference type="NCBI Taxonomy" id="553981"/>
    <lineage>
        <taxon>Bacteria</taxon>
        <taxon>Pseudomonadati</taxon>
        <taxon>Pseudomonadota</taxon>
        <taxon>Gammaproteobacteria</taxon>
        <taxon>Chromatiales</taxon>
        <taxon>Chromatiaceae</taxon>
        <taxon>Candidatus Nitrosacidococcus</taxon>
    </lineage>
</organism>
<dbReference type="PROSITE" id="PS50206">
    <property type="entry name" value="RHODANESE_3"/>
    <property type="match status" value="1"/>
</dbReference>
<keyword evidence="2" id="KW-0812">Transmembrane</keyword>
<keyword evidence="2" id="KW-0472">Membrane</keyword>
<dbReference type="CDD" id="cd00158">
    <property type="entry name" value="RHOD"/>
    <property type="match status" value="1"/>
</dbReference>
<keyword evidence="2" id="KW-1133">Transmembrane helix</keyword>
<dbReference type="Proteomes" id="UP000516072">
    <property type="component" value="Chromosome"/>
</dbReference>
<name>A0A7G1Q7A2_9GAMM</name>
<dbReference type="PANTHER" id="PTHR43031">
    <property type="entry name" value="FAD-DEPENDENT OXIDOREDUCTASE"/>
    <property type="match status" value="1"/>
</dbReference>
<sequence>MNNHLFEFLTNHWVLSISLVVIIAALAVDPIVRRRRGIRTISVVEITRLINQEDAQVIDIREGKDFDKEHILDSMSAPLSTFITGIARLDRFKDRPLVLIWGIGQSVLNIAAQLSKRGHKAIYIIEGGIETWRQADMPLFSGRDKDHHHKDKPKNQITLEKGSESQISPESELDNHQSSIINKSKKKAKKHKNKKVAYE</sequence>
<evidence type="ECO:0000256" key="1">
    <source>
        <dbReference type="SAM" id="MobiDB-lite"/>
    </source>
</evidence>
<dbReference type="RefSeq" id="WP_197744428.1">
    <property type="nucleotide sequence ID" value="NZ_LR778175.1"/>
</dbReference>